<feature type="compositionally biased region" description="Basic and acidic residues" evidence="1">
    <location>
        <begin position="152"/>
        <end position="162"/>
    </location>
</feature>
<feature type="chain" id="PRO_5003337550" evidence="2">
    <location>
        <begin position="22"/>
        <end position="357"/>
    </location>
</feature>
<accession>F6JYG1</accession>
<feature type="signal peptide" evidence="2">
    <location>
        <begin position="1"/>
        <end position="21"/>
    </location>
</feature>
<feature type="compositionally biased region" description="Basic and acidic residues" evidence="1">
    <location>
        <begin position="231"/>
        <end position="240"/>
    </location>
</feature>
<protein>
    <submittedName>
        <fullName evidence="3">38.8 kDa salivary protein</fullName>
    </submittedName>
</protein>
<feature type="compositionally biased region" description="Gly residues" evidence="1">
    <location>
        <begin position="191"/>
        <end position="211"/>
    </location>
</feature>
<evidence type="ECO:0000256" key="1">
    <source>
        <dbReference type="SAM" id="MobiDB-lite"/>
    </source>
</evidence>
<dbReference type="AlphaFoldDB" id="F6JYG1"/>
<reference evidence="3" key="1">
    <citation type="submission" date="2010-05" db="EMBL/GenBank/DDBJ databases">
        <title>Comparative analysis of salivary gland transcriptomics with respect to vectors of cutaneous and visceral leishmaniases.</title>
        <authorList>
            <person name="Rohousova I."/>
            <person name="Subrahmanyam S."/>
            <person name="Volfova V."/>
            <person name="Mu J."/>
            <person name="Volf P."/>
            <person name="Valenzuela J.G."/>
            <person name="Jochim R.C."/>
        </authorList>
    </citation>
    <scope>NUCLEOTIDE SEQUENCE</scope>
    <source>
        <tissue evidence="3">Salivary gland</tissue>
    </source>
</reference>
<feature type="compositionally biased region" description="Basic and acidic residues" evidence="1">
    <location>
        <begin position="110"/>
        <end position="127"/>
    </location>
</feature>
<evidence type="ECO:0000313" key="3">
    <source>
        <dbReference type="EMBL" id="ADJ54098.1"/>
    </source>
</evidence>
<sequence>MIVKCLLGVFLVILLVSVTEQAPWSDEDHDRPPLSARVEEFLSNLNRDGLDDSEKIKYLGEILIALSYYKYKDPNKLQHCAGQGIVQDGYRDIQRQPYDEDDEDSYSESRNSHDRGVDGHNRDHEDYDYTHMDEFDEENRHHVTNGDEEEHEMARGHTKSHEDDDDDYLFSHGYDGYDDEEDEHERQSYSTGGGGTGDGGSDPGFQRGGGQDQSYDPHSGQRAPGYSESSEYEHSGDYDNSHYQQYSSTPSTANQIDYYLNQIQLHSVPSDLAQYAESYLKSAKDSIRYYAAHAKDFEKIRPCLEAVMKYFNILNDDLAKEYLRCQRQCFLDRLTSYTSAISQFTVTTNNCINQRMY</sequence>
<evidence type="ECO:0000256" key="2">
    <source>
        <dbReference type="SAM" id="SignalP"/>
    </source>
</evidence>
<feature type="region of interest" description="Disordered" evidence="1">
    <location>
        <begin position="144"/>
        <end position="249"/>
    </location>
</feature>
<organism evidence="3">
    <name type="scientific">Phlebotomus tobbi</name>
    <dbReference type="NCBI Taxonomy" id="33402"/>
    <lineage>
        <taxon>Eukaryota</taxon>
        <taxon>Metazoa</taxon>
        <taxon>Ecdysozoa</taxon>
        <taxon>Arthropoda</taxon>
        <taxon>Hexapoda</taxon>
        <taxon>Insecta</taxon>
        <taxon>Pterygota</taxon>
        <taxon>Neoptera</taxon>
        <taxon>Endopterygota</taxon>
        <taxon>Diptera</taxon>
        <taxon>Nematocera</taxon>
        <taxon>Psychodoidea</taxon>
        <taxon>Psychodidae</taxon>
        <taxon>Phlebotomus</taxon>
        <taxon>Larroussius</taxon>
    </lineage>
</organism>
<dbReference type="EMBL" id="HM173639">
    <property type="protein sequence ID" value="ADJ54098.1"/>
    <property type="molecule type" value="mRNA"/>
</dbReference>
<name>F6JYG1_9DIPT</name>
<proteinExistence type="evidence at transcript level"/>
<feature type="region of interest" description="Disordered" evidence="1">
    <location>
        <begin position="96"/>
        <end position="127"/>
    </location>
</feature>
<keyword evidence="2" id="KW-0732">Signal</keyword>